<dbReference type="STRING" id="1855912.LuPra_01808"/>
<organism evidence="1 2">
    <name type="scientific">Luteitalea pratensis</name>
    <dbReference type="NCBI Taxonomy" id="1855912"/>
    <lineage>
        <taxon>Bacteria</taxon>
        <taxon>Pseudomonadati</taxon>
        <taxon>Acidobacteriota</taxon>
        <taxon>Vicinamibacteria</taxon>
        <taxon>Vicinamibacterales</taxon>
        <taxon>Vicinamibacteraceae</taxon>
        <taxon>Luteitalea</taxon>
    </lineage>
</organism>
<accession>A0A143PLD8</accession>
<dbReference type="InterPro" id="IPR007061">
    <property type="entry name" value="MST-like"/>
</dbReference>
<dbReference type="Pfam" id="PF04978">
    <property type="entry name" value="MST"/>
    <property type="match status" value="1"/>
</dbReference>
<name>A0A143PLD8_LUTPR</name>
<reference evidence="1 2" key="1">
    <citation type="journal article" date="2016" name="Genome Announc.">
        <title>First Complete Genome Sequence of a Subdivision 6 Acidobacterium Strain.</title>
        <authorList>
            <person name="Huang S."/>
            <person name="Vieira S."/>
            <person name="Bunk B."/>
            <person name="Riedel T."/>
            <person name="Sproer C."/>
            <person name="Overmann J."/>
        </authorList>
    </citation>
    <scope>NUCLEOTIDE SEQUENCE [LARGE SCALE GENOMIC DNA]</scope>
    <source>
        <strain evidence="2">DSM 100886 HEG_-6_39</strain>
    </source>
</reference>
<proteinExistence type="predicted"/>
<gene>
    <name evidence="1" type="ORF">LuPra_01808</name>
</gene>
<dbReference type="AlphaFoldDB" id="A0A143PLD8"/>
<dbReference type="KEGG" id="abac:LuPra_01808"/>
<dbReference type="Proteomes" id="UP000076079">
    <property type="component" value="Chromosome"/>
</dbReference>
<keyword evidence="2" id="KW-1185">Reference proteome</keyword>
<dbReference type="OrthoDB" id="9798830at2"/>
<dbReference type="RefSeq" id="WP_110170429.1">
    <property type="nucleotide sequence ID" value="NZ_CP015136.1"/>
</dbReference>
<sequence length="159" mass="17538">MAIRELVLDTHVHLAPMKMLEDLPGVDAVRPPTPLMHSVAGLVAHMDFWQHWFLQRCTGVAVPMATRAADGWPNVTAGGWPAVLARFERGLRQAADLGDDAMALDQPLHPAIQFPAMAAYTRRDALVHIAQHNSHHLGQVVSARQVLGLWPPRAGSWTW</sequence>
<dbReference type="SUPFAM" id="SSF109854">
    <property type="entry name" value="DinB/YfiT-like putative metalloenzymes"/>
    <property type="match status" value="1"/>
</dbReference>
<evidence type="ECO:0000313" key="2">
    <source>
        <dbReference type="Proteomes" id="UP000076079"/>
    </source>
</evidence>
<protein>
    <submittedName>
        <fullName evidence="1">DinB superfamily protein</fullName>
    </submittedName>
</protein>
<dbReference type="InterPro" id="IPR034660">
    <property type="entry name" value="DinB/YfiT-like"/>
</dbReference>
<dbReference type="Gene3D" id="1.20.120.450">
    <property type="entry name" value="dinb family like domain"/>
    <property type="match status" value="1"/>
</dbReference>
<evidence type="ECO:0000313" key="1">
    <source>
        <dbReference type="EMBL" id="AMY08604.1"/>
    </source>
</evidence>
<dbReference type="EMBL" id="CP015136">
    <property type="protein sequence ID" value="AMY08604.1"/>
    <property type="molecule type" value="Genomic_DNA"/>
</dbReference>
<reference evidence="2" key="2">
    <citation type="submission" date="2016-04" db="EMBL/GenBank/DDBJ databases">
        <title>First Complete Genome Sequence of a Subdivision 6 Acidobacterium.</title>
        <authorList>
            <person name="Huang S."/>
            <person name="Vieira S."/>
            <person name="Bunk B."/>
            <person name="Riedel T."/>
            <person name="Sproeer C."/>
            <person name="Overmann J."/>
        </authorList>
    </citation>
    <scope>NUCLEOTIDE SEQUENCE [LARGE SCALE GENOMIC DNA]</scope>
    <source>
        <strain evidence="2">DSM 100886 HEG_-6_39</strain>
    </source>
</reference>